<accession>A0A318SX12</accession>
<gene>
    <name evidence="3" type="ORF">DFP88_102740</name>
</gene>
<dbReference type="InterPro" id="IPR045795">
    <property type="entry name" value="SLT_4"/>
</dbReference>
<dbReference type="SUPFAM" id="SSF53955">
    <property type="entry name" value="Lysozyme-like"/>
    <property type="match status" value="1"/>
</dbReference>
<reference evidence="3 4" key="1">
    <citation type="submission" date="2018-06" db="EMBL/GenBank/DDBJ databases">
        <title>Genomic Encyclopedia of Type Strains, Phase III (KMG-III): the genomes of soil and plant-associated and newly described type strains.</title>
        <authorList>
            <person name="Whitman W."/>
        </authorList>
    </citation>
    <scope>NUCLEOTIDE SEQUENCE [LARGE SCALE GENOMIC DNA]</scope>
    <source>
        <strain evidence="3 4">CECT 9025</strain>
    </source>
</reference>
<dbReference type="RefSeq" id="WP_110813970.1">
    <property type="nucleotide sequence ID" value="NZ_QJTE01000002.1"/>
</dbReference>
<dbReference type="PROSITE" id="PS51257">
    <property type="entry name" value="PROKAR_LIPOPROTEIN"/>
    <property type="match status" value="1"/>
</dbReference>
<feature type="chain" id="PRO_5016403797" description="Transglycosylase SLT domain-containing protein" evidence="1">
    <location>
        <begin position="24"/>
        <end position="194"/>
    </location>
</feature>
<proteinExistence type="predicted"/>
<evidence type="ECO:0000313" key="3">
    <source>
        <dbReference type="EMBL" id="PYE84936.1"/>
    </source>
</evidence>
<protein>
    <recommendedName>
        <fullName evidence="2">Transglycosylase SLT domain-containing protein</fullName>
    </recommendedName>
</protein>
<dbReference type="Proteomes" id="UP000248311">
    <property type="component" value="Unassembled WGS sequence"/>
</dbReference>
<sequence length="194" mass="22208">MSSYLRAVMLLLILAGCGPRNFAAPRELDNACSIVAQHPEYLRAFRATERRWGVPVPVQMSMLYQESKFIGDARPPHRWTLGVIPVGRQSSAFGYAQALDGTWEEYQEREGGRRHRRDNIFHATNFMGWYMTQTQAELGIPLGDTYNQYLAYHEGRAGYARGSYRAKAWLVQVSGALAERTRLYDSQLRACNRR</sequence>
<name>A0A318SX12_9RHOB</name>
<evidence type="ECO:0000256" key="1">
    <source>
        <dbReference type="SAM" id="SignalP"/>
    </source>
</evidence>
<feature type="domain" description="Transglycosylase SLT" evidence="2">
    <location>
        <begin position="7"/>
        <end position="191"/>
    </location>
</feature>
<dbReference type="OrthoDB" id="9789144at2"/>
<dbReference type="AlphaFoldDB" id="A0A318SX12"/>
<evidence type="ECO:0000313" key="4">
    <source>
        <dbReference type="Proteomes" id="UP000248311"/>
    </source>
</evidence>
<organism evidence="3 4">
    <name type="scientific">Pseudoroseicyclus aestuarii</name>
    <dbReference type="NCBI Taxonomy" id="1795041"/>
    <lineage>
        <taxon>Bacteria</taxon>
        <taxon>Pseudomonadati</taxon>
        <taxon>Pseudomonadota</taxon>
        <taxon>Alphaproteobacteria</taxon>
        <taxon>Rhodobacterales</taxon>
        <taxon>Paracoccaceae</taxon>
        <taxon>Pseudoroseicyclus</taxon>
    </lineage>
</organism>
<dbReference type="InterPro" id="IPR023346">
    <property type="entry name" value="Lysozyme-like_dom_sf"/>
</dbReference>
<dbReference type="Pfam" id="PF19489">
    <property type="entry name" value="SLT_4"/>
    <property type="match status" value="1"/>
</dbReference>
<dbReference type="EMBL" id="QJTE01000002">
    <property type="protein sequence ID" value="PYE84936.1"/>
    <property type="molecule type" value="Genomic_DNA"/>
</dbReference>
<feature type="signal peptide" evidence="1">
    <location>
        <begin position="1"/>
        <end position="23"/>
    </location>
</feature>
<keyword evidence="4" id="KW-1185">Reference proteome</keyword>
<keyword evidence="1" id="KW-0732">Signal</keyword>
<comment type="caution">
    <text evidence="3">The sequence shown here is derived from an EMBL/GenBank/DDBJ whole genome shotgun (WGS) entry which is preliminary data.</text>
</comment>
<evidence type="ECO:0000259" key="2">
    <source>
        <dbReference type="Pfam" id="PF19489"/>
    </source>
</evidence>
<dbReference type="Gene3D" id="1.10.530.10">
    <property type="match status" value="1"/>
</dbReference>